<evidence type="ECO:0000313" key="6">
    <source>
        <dbReference type="EMBL" id="OUC48616.1"/>
    </source>
</evidence>
<dbReference type="EMBL" id="LVZM01002501">
    <property type="protein sequence ID" value="OUC48616.1"/>
    <property type="molecule type" value="Genomic_DNA"/>
</dbReference>
<dbReference type="Pfam" id="PF14631">
    <property type="entry name" value="FancD2"/>
    <property type="match status" value="1"/>
</dbReference>
<dbReference type="PANTHER" id="PTHR32086:SF0">
    <property type="entry name" value="FANCONI ANEMIA GROUP D2 PROTEIN"/>
    <property type="match status" value="1"/>
</dbReference>
<evidence type="ECO:0000256" key="1">
    <source>
        <dbReference type="ARBA" id="ARBA00004123"/>
    </source>
</evidence>
<dbReference type="GO" id="GO:1990918">
    <property type="term" value="P:double-strand break repair involved in meiotic recombination"/>
    <property type="evidence" value="ECO:0007669"/>
    <property type="project" value="TreeGrafter"/>
</dbReference>
<dbReference type="GO" id="GO:0007129">
    <property type="term" value="P:homologous chromosome pairing at meiosis"/>
    <property type="evidence" value="ECO:0007669"/>
    <property type="project" value="TreeGrafter"/>
</dbReference>
<dbReference type="GO" id="GO:0036297">
    <property type="term" value="P:interstrand cross-link repair"/>
    <property type="evidence" value="ECO:0007669"/>
    <property type="project" value="TreeGrafter"/>
</dbReference>
<keyword evidence="3" id="KW-0832">Ubl conjugation</keyword>
<evidence type="ECO:0000256" key="3">
    <source>
        <dbReference type="ARBA" id="ARBA00022843"/>
    </source>
</evidence>
<comment type="similarity">
    <text evidence="5">Belongs to the Fanconi anemia protein FANCD2 family.</text>
</comment>
<gene>
    <name evidence="6" type="ORF">D917_06044</name>
</gene>
<dbReference type="Proteomes" id="UP000243006">
    <property type="component" value="Unassembled WGS sequence"/>
</dbReference>
<accession>A0A1Y3EXL8</accession>
<dbReference type="GO" id="GO:0005634">
    <property type="term" value="C:nucleus"/>
    <property type="evidence" value="ECO:0007669"/>
    <property type="project" value="UniProtKB-SubCell"/>
</dbReference>
<reference evidence="6 7" key="1">
    <citation type="submission" date="2015-04" db="EMBL/GenBank/DDBJ databases">
        <title>Draft genome of the roundworm Trichinella nativa.</title>
        <authorList>
            <person name="Mitreva M."/>
        </authorList>
    </citation>
    <scope>NUCLEOTIDE SEQUENCE [LARGE SCALE GENOMIC DNA]</scope>
    <source>
        <strain evidence="6 7">ISS45</strain>
    </source>
</reference>
<dbReference type="GO" id="GO:0070182">
    <property type="term" value="F:DNA polymerase binding"/>
    <property type="evidence" value="ECO:0007669"/>
    <property type="project" value="TreeGrafter"/>
</dbReference>
<sequence>MAMQAYKIQQKHRPHIANLFVEQPYFQVGLFRRNKQIVHRGCVGKQFDKLHLQNVEQRYFCSVELFVKWVKSVGLFRLLTLHVLGKVQSKTVLRLALLHAPKYVNAFSEHAVRLLDANFRQLIEEIRPLLHAMQQSTRTLQNACTHLKENKDRTLTKLIPGCKRTLEEFVFRIKAMMVSNNCTDALQIANLKNRNLLVI</sequence>
<dbReference type="GO" id="GO:0000793">
    <property type="term" value="C:condensed chromosome"/>
    <property type="evidence" value="ECO:0007669"/>
    <property type="project" value="TreeGrafter"/>
</dbReference>
<dbReference type="AlphaFoldDB" id="A0A1Y3EXL8"/>
<keyword evidence="2" id="KW-1017">Isopeptide bond</keyword>
<evidence type="ECO:0000256" key="4">
    <source>
        <dbReference type="ARBA" id="ARBA00023242"/>
    </source>
</evidence>
<protein>
    <submittedName>
        <fullName evidence="6">Uncharacterized protein</fullName>
    </submittedName>
</protein>
<name>A0A1Y3EXL8_9BILA</name>
<keyword evidence="4" id="KW-0539">Nucleus</keyword>
<dbReference type="GO" id="GO:0031573">
    <property type="term" value="P:mitotic intra-S DNA damage checkpoint signaling"/>
    <property type="evidence" value="ECO:0007669"/>
    <property type="project" value="TreeGrafter"/>
</dbReference>
<evidence type="ECO:0000313" key="7">
    <source>
        <dbReference type="Proteomes" id="UP000243006"/>
    </source>
</evidence>
<comment type="caution">
    <text evidence="6">The sequence shown here is derived from an EMBL/GenBank/DDBJ whole genome shotgun (WGS) entry which is preliminary data.</text>
</comment>
<evidence type="ECO:0000256" key="5">
    <source>
        <dbReference type="ARBA" id="ARBA00093456"/>
    </source>
</evidence>
<comment type="subcellular location">
    <subcellularLocation>
        <location evidence="1">Nucleus</location>
    </subcellularLocation>
</comment>
<proteinExistence type="inferred from homology"/>
<dbReference type="PANTHER" id="PTHR32086">
    <property type="entry name" value="FANCONI ANEMIA GROUP D2 PROTEIN"/>
    <property type="match status" value="1"/>
</dbReference>
<organism evidence="6 7">
    <name type="scientific">Trichinella nativa</name>
    <dbReference type="NCBI Taxonomy" id="6335"/>
    <lineage>
        <taxon>Eukaryota</taxon>
        <taxon>Metazoa</taxon>
        <taxon>Ecdysozoa</taxon>
        <taxon>Nematoda</taxon>
        <taxon>Enoplea</taxon>
        <taxon>Dorylaimia</taxon>
        <taxon>Trichinellida</taxon>
        <taxon>Trichinellidae</taxon>
        <taxon>Trichinella</taxon>
    </lineage>
</organism>
<dbReference type="InterPro" id="IPR029448">
    <property type="entry name" value="FANCD2"/>
</dbReference>
<evidence type="ECO:0000256" key="2">
    <source>
        <dbReference type="ARBA" id="ARBA00022499"/>
    </source>
</evidence>